<evidence type="ECO:0000313" key="2">
    <source>
        <dbReference type="Proteomes" id="UP000320762"/>
    </source>
</evidence>
<accession>A0A550CVW6</accession>
<dbReference type="EMBL" id="VDMD01000001">
    <property type="protein sequence ID" value="TRM68938.1"/>
    <property type="molecule type" value="Genomic_DNA"/>
</dbReference>
<name>A0A550CVW6_9AGAR</name>
<keyword evidence="2" id="KW-1185">Reference proteome</keyword>
<protein>
    <submittedName>
        <fullName evidence="1">Uncharacterized protein</fullName>
    </submittedName>
</protein>
<dbReference type="AlphaFoldDB" id="A0A550CVW6"/>
<gene>
    <name evidence="1" type="ORF">BD626DRAFT_3143</name>
</gene>
<sequence length="205" mass="22200">MLKCSGNLLSNLGNELSNVHFLVNAVHASVQTFLTAEPRCGAPHLPQGPFSCGEAITSLPSLLPQSLPRPRPGYSALANIRHAGTMTQAMVLALSLMWIWSSCSCSAPALVTPTPPPWLRRLRAPREYPSSVFRPESDASVCLRSNVAGREAGDRLVPLSRRAWIRASVRDVIQEPVVTRAPAFCRVFTCQTAGARTRSAGLRCI</sequence>
<comment type="caution">
    <text evidence="1">The sequence shown here is derived from an EMBL/GenBank/DDBJ whole genome shotgun (WGS) entry which is preliminary data.</text>
</comment>
<dbReference type="Proteomes" id="UP000320762">
    <property type="component" value="Unassembled WGS sequence"/>
</dbReference>
<organism evidence="1 2">
    <name type="scientific">Schizophyllum amplum</name>
    <dbReference type="NCBI Taxonomy" id="97359"/>
    <lineage>
        <taxon>Eukaryota</taxon>
        <taxon>Fungi</taxon>
        <taxon>Dikarya</taxon>
        <taxon>Basidiomycota</taxon>
        <taxon>Agaricomycotina</taxon>
        <taxon>Agaricomycetes</taxon>
        <taxon>Agaricomycetidae</taxon>
        <taxon>Agaricales</taxon>
        <taxon>Schizophyllaceae</taxon>
        <taxon>Schizophyllum</taxon>
    </lineage>
</organism>
<reference evidence="1 2" key="1">
    <citation type="journal article" date="2019" name="New Phytol.">
        <title>Comparative genomics reveals unique wood-decay strategies and fruiting body development in the Schizophyllaceae.</title>
        <authorList>
            <person name="Almasi E."/>
            <person name="Sahu N."/>
            <person name="Krizsan K."/>
            <person name="Balint B."/>
            <person name="Kovacs G.M."/>
            <person name="Kiss B."/>
            <person name="Cseklye J."/>
            <person name="Drula E."/>
            <person name="Henrissat B."/>
            <person name="Nagy I."/>
            <person name="Chovatia M."/>
            <person name="Adam C."/>
            <person name="LaButti K."/>
            <person name="Lipzen A."/>
            <person name="Riley R."/>
            <person name="Grigoriev I.V."/>
            <person name="Nagy L.G."/>
        </authorList>
    </citation>
    <scope>NUCLEOTIDE SEQUENCE [LARGE SCALE GENOMIC DNA]</scope>
    <source>
        <strain evidence="1 2">NL-1724</strain>
    </source>
</reference>
<evidence type="ECO:0000313" key="1">
    <source>
        <dbReference type="EMBL" id="TRM68938.1"/>
    </source>
</evidence>
<proteinExistence type="predicted"/>